<organism evidence="3 4">
    <name type="scientific">Heracleum sosnowskyi</name>
    <dbReference type="NCBI Taxonomy" id="360622"/>
    <lineage>
        <taxon>Eukaryota</taxon>
        <taxon>Viridiplantae</taxon>
        <taxon>Streptophyta</taxon>
        <taxon>Embryophyta</taxon>
        <taxon>Tracheophyta</taxon>
        <taxon>Spermatophyta</taxon>
        <taxon>Magnoliopsida</taxon>
        <taxon>eudicotyledons</taxon>
        <taxon>Gunneridae</taxon>
        <taxon>Pentapetalae</taxon>
        <taxon>asterids</taxon>
        <taxon>campanulids</taxon>
        <taxon>Apiales</taxon>
        <taxon>Apiaceae</taxon>
        <taxon>Apioideae</taxon>
        <taxon>apioid superclade</taxon>
        <taxon>Tordylieae</taxon>
        <taxon>Tordyliinae</taxon>
        <taxon>Heracleum</taxon>
    </lineage>
</organism>
<dbReference type="Gene3D" id="1.25.40.10">
    <property type="entry name" value="Tetratricopeptide repeat domain"/>
    <property type="match status" value="2"/>
</dbReference>
<gene>
    <name evidence="3" type="ORF">POM88_019041</name>
</gene>
<name>A0AAD8ITE7_9APIA</name>
<accession>A0AAD8ITE7</accession>
<feature type="compositionally biased region" description="Basic residues" evidence="1">
    <location>
        <begin position="15"/>
        <end position="25"/>
    </location>
</feature>
<feature type="region of interest" description="Disordered" evidence="1">
    <location>
        <begin position="371"/>
        <end position="392"/>
    </location>
</feature>
<dbReference type="AlphaFoldDB" id="A0AAD8ITE7"/>
<feature type="region of interest" description="Disordered" evidence="1">
    <location>
        <begin position="236"/>
        <end position="265"/>
    </location>
</feature>
<dbReference type="SMART" id="SM00028">
    <property type="entry name" value="TPR"/>
    <property type="match status" value="8"/>
</dbReference>
<feature type="compositionally biased region" description="Basic and acidic residues" evidence="1">
    <location>
        <begin position="1098"/>
        <end position="1108"/>
    </location>
</feature>
<reference evidence="3" key="2">
    <citation type="submission" date="2023-05" db="EMBL/GenBank/DDBJ databases">
        <authorList>
            <person name="Schelkunov M.I."/>
        </authorList>
    </citation>
    <scope>NUCLEOTIDE SEQUENCE</scope>
    <source>
        <strain evidence="3">Hsosn_3</strain>
        <tissue evidence="3">Leaf</tissue>
    </source>
</reference>
<reference evidence="3" key="1">
    <citation type="submission" date="2023-02" db="EMBL/GenBank/DDBJ databases">
        <title>Genome of toxic invasive species Heracleum sosnowskyi carries increased number of genes despite the absence of recent whole-genome duplications.</title>
        <authorList>
            <person name="Schelkunov M."/>
            <person name="Shtratnikova V."/>
            <person name="Makarenko M."/>
            <person name="Klepikova A."/>
            <person name="Omelchenko D."/>
            <person name="Novikova G."/>
            <person name="Obukhova E."/>
            <person name="Bogdanov V."/>
            <person name="Penin A."/>
            <person name="Logacheva M."/>
        </authorList>
    </citation>
    <scope>NUCLEOTIDE SEQUENCE</scope>
    <source>
        <strain evidence="3">Hsosn_3</strain>
        <tissue evidence="3">Leaf</tissue>
    </source>
</reference>
<feature type="region of interest" description="Disordered" evidence="1">
    <location>
        <begin position="1"/>
        <end position="25"/>
    </location>
</feature>
<dbReference type="InterPro" id="IPR011990">
    <property type="entry name" value="TPR-like_helical_dom_sf"/>
</dbReference>
<comment type="caution">
    <text evidence="3">The sequence shown here is derived from an EMBL/GenBank/DDBJ whole genome shotgun (WGS) entry which is preliminary data.</text>
</comment>
<dbReference type="SUPFAM" id="SSF48452">
    <property type="entry name" value="TPR-like"/>
    <property type="match status" value="2"/>
</dbReference>
<dbReference type="SUPFAM" id="SSF46565">
    <property type="entry name" value="Chaperone J-domain"/>
    <property type="match status" value="1"/>
</dbReference>
<sequence length="1108" mass="122301">MNSNSKGSASSAHLSRPRFGKDRKHIPAAPSYCALPNPGFNSFSQFSTMSSGSTSTSTLNPTFVFGAGGSGVTNDPLVDEIRNMDISDGSNVGFSNAGLVTELPDQIRKLNIKECGDGSGGGLEFDGMRNRSGDSRNVLPDMFDKLNIKESVVSDQGFGSKSGSVYNESYQNKYVFQAGDVKVAFSSPGVNLRPVMNPLNASSVGVRNVSNQRDEMRTPYVEFKTPNVKEYLVSGLDRNREPRRDSTKEAKLRKKKRNLRKPNAGNLMRDEEFVFGEVSSRETCDSSEAYSPMDVSPYQETVAESNQSRETSVTLDEVIYPDDSCGSSESHPTVSNNAIDEDLAAATNRMNINKSDTNYAGFGYEAGTDFRDKGSVSEGPSEESISGAETESFKSAAEHLEYISDTFVTAGDTEVSSCSSSMEDTGSSSFTFAASSSNQAPASADTRHYKKKHRLKVGNDTSSSFLNDKVPLESSTLPFFPISGTSSILPPRQGRMGDEPKLVGKSEMKSELIKEKEVKQVSFSSATSIAAREACEKWRLRGNQAYANGDLLKAEECYTKGVNCVSKSETSKSCISASVLCYSNRAATLMCSGRMREALQDCMFAADLDPSFLRVQLRAANCYLALGEPDIASVHFMKCLQAGSGACLDTKHLAEASEGLDKAKKILECTKQSADLLQQGTAVYAEHALARIEEALTISSFSEKLQEMKANVLFMLRRYDEVILFCDKTMDSAKINCSVVGLENRLNNVDGPDVRASSSFRLWRWNLIAKSYFYLGKMDEALDFVKKQEESVQITERKGNKSLDSVIPLACTIRDLLRFKISGNEAFQSSRHAEAIEHYTAALSCSVESRPFAAVCFCNRAAAYQALGQIAYAISDCNLAIALDGSYAKAISRRATLFEMIRDFGQASTDLHRLESLLKRHVEDKVNQSVASDRMSRLNELKQTQQRLYIMEEKARKDIPLNMYLILGVERSAATSEIKKAYRKAALRHHPDKAGQFLTKSDSADDSLWKEIAEEVHKDTERLFKMIGEAYAVLSDPVKRSRFDQEELYDQEEVARSSRKKGNMSGTADVYDYQFERSGSRRNWDEILRSYGNSQPRGSERSRSNSAI</sequence>
<feature type="region of interest" description="Disordered" evidence="1">
    <location>
        <begin position="1087"/>
        <end position="1108"/>
    </location>
</feature>
<dbReference type="PRINTS" id="PR00625">
    <property type="entry name" value="JDOMAIN"/>
</dbReference>
<dbReference type="EMBL" id="JAUIZM010000004">
    <property type="protein sequence ID" value="KAK1390863.1"/>
    <property type="molecule type" value="Genomic_DNA"/>
</dbReference>
<dbReference type="InterPro" id="IPR036869">
    <property type="entry name" value="J_dom_sf"/>
</dbReference>
<dbReference type="InterPro" id="IPR018253">
    <property type="entry name" value="DnaJ_domain_CS"/>
</dbReference>
<evidence type="ECO:0000259" key="2">
    <source>
        <dbReference type="PROSITE" id="PS50076"/>
    </source>
</evidence>
<dbReference type="PROSITE" id="PS50076">
    <property type="entry name" value="DNAJ_2"/>
    <property type="match status" value="1"/>
</dbReference>
<dbReference type="InterPro" id="IPR001623">
    <property type="entry name" value="DnaJ_domain"/>
</dbReference>
<evidence type="ECO:0000256" key="1">
    <source>
        <dbReference type="SAM" id="MobiDB-lite"/>
    </source>
</evidence>
<dbReference type="Pfam" id="PF00226">
    <property type="entry name" value="DnaJ"/>
    <property type="match status" value="1"/>
</dbReference>
<protein>
    <submittedName>
        <fullName evidence="3">DnaJ subfamily C member like</fullName>
    </submittedName>
</protein>
<evidence type="ECO:0000313" key="4">
    <source>
        <dbReference type="Proteomes" id="UP001237642"/>
    </source>
</evidence>
<dbReference type="Gene3D" id="1.10.287.110">
    <property type="entry name" value="DnaJ domain"/>
    <property type="match status" value="1"/>
</dbReference>
<evidence type="ECO:0000313" key="3">
    <source>
        <dbReference type="EMBL" id="KAK1390863.1"/>
    </source>
</evidence>
<dbReference type="Proteomes" id="UP001237642">
    <property type="component" value="Unassembled WGS sequence"/>
</dbReference>
<feature type="domain" description="J" evidence="2">
    <location>
        <begin position="962"/>
        <end position="1047"/>
    </location>
</feature>
<proteinExistence type="predicted"/>
<feature type="compositionally biased region" description="Polar residues" evidence="1">
    <location>
        <begin position="1"/>
        <end position="13"/>
    </location>
</feature>
<feature type="compositionally biased region" description="Basic residues" evidence="1">
    <location>
        <begin position="251"/>
        <end position="260"/>
    </location>
</feature>
<dbReference type="InterPro" id="IPR019734">
    <property type="entry name" value="TPR_rpt"/>
</dbReference>
<dbReference type="PROSITE" id="PS00636">
    <property type="entry name" value="DNAJ_1"/>
    <property type="match status" value="1"/>
</dbReference>
<dbReference type="PANTHER" id="PTHR45181:SF4">
    <property type="entry name" value="HEAT SHOCK PROTEIN DNAJ WITH TETRATRICOPEPTIDE REPEAT-CONTAINING PROTEIN"/>
    <property type="match status" value="1"/>
</dbReference>
<dbReference type="SMART" id="SM00271">
    <property type="entry name" value="DnaJ"/>
    <property type="match status" value="1"/>
</dbReference>
<keyword evidence="4" id="KW-1185">Reference proteome</keyword>
<dbReference type="PANTHER" id="PTHR45181">
    <property type="entry name" value="HEAT SHOCK PROTEIN DNAJ WITH TETRATRICOPEPTIDE REPEAT-CONTAINING PROTEIN"/>
    <property type="match status" value="1"/>
</dbReference>
<dbReference type="CDD" id="cd06257">
    <property type="entry name" value="DnaJ"/>
    <property type="match status" value="1"/>
</dbReference>
<feature type="compositionally biased region" description="Basic and acidic residues" evidence="1">
    <location>
        <begin position="237"/>
        <end position="250"/>
    </location>
</feature>